<dbReference type="CDD" id="cd00054">
    <property type="entry name" value="EGF_CA"/>
    <property type="match status" value="2"/>
</dbReference>
<feature type="compositionally biased region" description="Basic and acidic residues" evidence="13">
    <location>
        <begin position="198"/>
        <end position="225"/>
    </location>
</feature>
<evidence type="ECO:0000256" key="3">
    <source>
        <dbReference type="ARBA" id="ARBA00022536"/>
    </source>
</evidence>
<dbReference type="WBParaSite" id="sdigi.contig140.g5131.t1">
    <property type="protein sequence ID" value="sdigi.contig140.g5131.t1"/>
    <property type="gene ID" value="sdigi.contig140.g5131"/>
</dbReference>
<protein>
    <submittedName>
        <fullName evidence="16">EGF-like domain-containing protein</fullName>
    </submittedName>
</protein>
<comment type="subcellular location">
    <subcellularLocation>
        <location evidence="1">Cell membrane</location>
        <topology evidence="1">Single-pass type I membrane protein</topology>
    </subcellularLocation>
</comment>
<accession>A0A915PG57</accession>
<evidence type="ECO:0000256" key="5">
    <source>
        <dbReference type="ARBA" id="ARBA00022729"/>
    </source>
</evidence>
<keyword evidence="11" id="KW-0325">Glycoprotein</keyword>
<feature type="region of interest" description="Disordered" evidence="13">
    <location>
        <begin position="187"/>
        <end position="225"/>
    </location>
</feature>
<dbReference type="GO" id="GO:0005886">
    <property type="term" value="C:plasma membrane"/>
    <property type="evidence" value="ECO:0007669"/>
    <property type="project" value="UniProtKB-SubCell"/>
</dbReference>
<dbReference type="PROSITE" id="PS50026">
    <property type="entry name" value="EGF_3"/>
    <property type="match status" value="2"/>
</dbReference>
<feature type="domain" description="EGF-like" evidence="14">
    <location>
        <begin position="69"/>
        <end position="109"/>
    </location>
</feature>
<keyword evidence="6" id="KW-0677">Repeat</keyword>
<dbReference type="SMART" id="SM00181">
    <property type="entry name" value="EGF"/>
    <property type="match status" value="2"/>
</dbReference>
<evidence type="ECO:0000256" key="1">
    <source>
        <dbReference type="ARBA" id="ARBA00004251"/>
    </source>
</evidence>
<keyword evidence="2" id="KW-1003">Cell membrane</keyword>
<name>A0A915PG57_9BILA</name>
<feature type="compositionally biased region" description="Polar residues" evidence="13">
    <location>
        <begin position="188"/>
        <end position="197"/>
    </location>
</feature>
<dbReference type="Gene3D" id="2.10.25.10">
    <property type="entry name" value="Laminin"/>
    <property type="match status" value="2"/>
</dbReference>
<dbReference type="PROSITE" id="PS00022">
    <property type="entry name" value="EGF_1"/>
    <property type="match status" value="2"/>
</dbReference>
<dbReference type="InterPro" id="IPR051022">
    <property type="entry name" value="Notch_Cell-Fate_Det"/>
</dbReference>
<feature type="domain" description="EGF-like" evidence="14">
    <location>
        <begin position="110"/>
        <end position="147"/>
    </location>
</feature>
<dbReference type="PROSITE" id="PS01186">
    <property type="entry name" value="EGF_2"/>
    <property type="match status" value="1"/>
</dbReference>
<dbReference type="AlphaFoldDB" id="A0A915PG57"/>
<organism evidence="15 16">
    <name type="scientific">Setaria digitata</name>
    <dbReference type="NCBI Taxonomy" id="48799"/>
    <lineage>
        <taxon>Eukaryota</taxon>
        <taxon>Metazoa</taxon>
        <taxon>Ecdysozoa</taxon>
        <taxon>Nematoda</taxon>
        <taxon>Chromadorea</taxon>
        <taxon>Rhabditida</taxon>
        <taxon>Spirurina</taxon>
        <taxon>Spiruromorpha</taxon>
        <taxon>Filarioidea</taxon>
        <taxon>Setariidae</taxon>
        <taxon>Setaria</taxon>
    </lineage>
</organism>
<keyword evidence="7" id="KW-0106">Calcium</keyword>
<dbReference type="GO" id="GO:0007154">
    <property type="term" value="P:cell communication"/>
    <property type="evidence" value="ECO:0007669"/>
    <property type="project" value="UniProtKB-ARBA"/>
</dbReference>
<dbReference type="InterPro" id="IPR000742">
    <property type="entry name" value="EGF"/>
</dbReference>
<keyword evidence="15" id="KW-1185">Reference proteome</keyword>
<feature type="disulfide bond" evidence="12">
    <location>
        <begin position="137"/>
        <end position="146"/>
    </location>
</feature>
<evidence type="ECO:0000256" key="8">
    <source>
        <dbReference type="ARBA" id="ARBA00022989"/>
    </source>
</evidence>
<dbReference type="GO" id="GO:0023052">
    <property type="term" value="P:signaling"/>
    <property type="evidence" value="ECO:0007669"/>
    <property type="project" value="UniProtKB-ARBA"/>
</dbReference>
<evidence type="ECO:0000256" key="2">
    <source>
        <dbReference type="ARBA" id="ARBA00022475"/>
    </source>
</evidence>
<evidence type="ECO:0000256" key="11">
    <source>
        <dbReference type="ARBA" id="ARBA00023180"/>
    </source>
</evidence>
<proteinExistence type="predicted"/>
<evidence type="ECO:0000256" key="9">
    <source>
        <dbReference type="ARBA" id="ARBA00023136"/>
    </source>
</evidence>
<reference evidence="16" key="1">
    <citation type="submission" date="2022-11" db="UniProtKB">
        <authorList>
            <consortium name="WormBaseParasite"/>
        </authorList>
    </citation>
    <scope>IDENTIFICATION</scope>
</reference>
<keyword evidence="4" id="KW-0812">Transmembrane</keyword>
<evidence type="ECO:0000256" key="12">
    <source>
        <dbReference type="PROSITE-ProRule" id="PRU00076"/>
    </source>
</evidence>
<evidence type="ECO:0000259" key="14">
    <source>
        <dbReference type="PROSITE" id="PS50026"/>
    </source>
</evidence>
<dbReference type="FunFam" id="2.10.25.10:FF:000391">
    <property type="entry name" value="Weary, isoform C"/>
    <property type="match status" value="1"/>
</dbReference>
<evidence type="ECO:0000256" key="6">
    <source>
        <dbReference type="ARBA" id="ARBA00022737"/>
    </source>
</evidence>
<evidence type="ECO:0000256" key="13">
    <source>
        <dbReference type="SAM" id="MobiDB-lite"/>
    </source>
</evidence>
<keyword evidence="8" id="KW-1133">Transmembrane helix</keyword>
<evidence type="ECO:0000313" key="16">
    <source>
        <dbReference type="WBParaSite" id="sdigi.contig140.g5131.t1"/>
    </source>
</evidence>
<dbReference type="Pfam" id="PF00008">
    <property type="entry name" value="EGF"/>
    <property type="match status" value="2"/>
</dbReference>
<dbReference type="SUPFAM" id="SSF57196">
    <property type="entry name" value="EGF/Laminin"/>
    <property type="match status" value="2"/>
</dbReference>
<feature type="disulfide bond" evidence="12">
    <location>
        <begin position="99"/>
        <end position="108"/>
    </location>
</feature>
<keyword evidence="10 12" id="KW-1015">Disulfide bond</keyword>
<sequence length="288" mass="32092">MEDRTPLQISFKHKLIREAQVKKRLISGTKSKSNKYLTSDVEEKNIQSMIELGIKSRDNKSNTSIAGETSDPCSTNPCKNGATCIAKDGKHKIMYECFCPLGFGGVHCESRPCDVNPCLNNGTCRTTSSYSTFFCDCLPKFGGKFCDIVIGETKSPQYSKNMELISSGKVEWIEKLKEIKTKELQSKKAFQQNQKTSNETKEGLNEQKDEEKASDKLDESDKEKNISDDRENLINTTIIEMLPVDIKNLIATNLIDTPAGIATDSSCKGSLSLALLSFMLCLPHSYRN</sequence>
<keyword evidence="3 12" id="KW-0245">EGF-like domain</keyword>
<evidence type="ECO:0000313" key="15">
    <source>
        <dbReference type="Proteomes" id="UP000887581"/>
    </source>
</evidence>
<keyword evidence="5" id="KW-0732">Signal</keyword>
<evidence type="ECO:0000256" key="7">
    <source>
        <dbReference type="ARBA" id="ARBA00022837"/>
    </source>
</evidence>
<dbReference type="PANTHER" id="PTHR24049">
    <property type="entry name" value="CRUMBS FAMILY MEMBER"/>
    <property type="match status" value="1"/>
</dbReference>
<keyword evidence="9" id="KW-0472">Membrane</keyword>
<evidence type="ECO:0000256" key="10">
    <source>
        <dbReference type="ARBA" id="ARBA00023157"/>
    </source>
</evidence>
<evidence type="ECO:0000256" key="4">
    <source>
        <dbReference type="ARBA" id="ARBA00022692"/>
    </source>
</evidence>
<feature type="disulfide bond" evidence="12">
    <location>
        <begin position="118"/>
        <end position="135"/>
    </location>
</feature>
<comment type="caution">
    <text evidence="12">Lacks conserved residue(s) required for the propagation of feature annotation.</text>
</comment>
<dbReference type="Proteomes" id="UP000887581">
    <property type="component" value="Unplaced"/>
</dbReference>